<dbReference type="InterPro" id="IPR051082">
    <property type="entry name" value="Pentapeptide-BTB/POZ_domain"/>
</dbReference>
<proteinExistence type="predicted"/>
<evidence type="ECO:0000256" key="1">
    <source>
        <dbReference type="SAM" id="MobiDB-lite"/>
    </source>
</evidence>
<comment type="caution">
    <text evidence="2">The sequence shown here is derived from an EMBL/GenBank/DDBJ whole genome shotgun (WGS) entry which is preliminary data.</text>
</comment>
<dbReference type="PANTHER" id="PTHR14136">
    <property type="entry name" value="BTB_POZ DOMAIN-CONTAINING PROTEIN KCTD9"/>
    <property type="match status" value="1"/>
</dbReference>
<gene>
    <name evidence="2" type="ORF">ACFPOF_10865</name>
</gene>
<dbReference type="InterPro" id="IPR001646">
    <property type="entry name" value="5peptide_repeat"/>
</dbReference>
<accession>A0ABW0HQ56</accession>
<feature type="region of interest" description="Disordered" evidence="1">
    <location>
        <begin position="180"/>
        <end position="201"/>
    </location>
</feature>
<dbReference type="EMBL" id="JBHSMI010000023">
    <property type="protein sequence ID" value="MFC5403229.1"/>
    <property type="molecule type" value="Genomic_DNA"/>
</dbReference>
<protein>
    <submittedName>
        <fullName evidence="2">Pentapeptide repeat-containing protein</fullName>
    </submittedName>
</protein>
<dbReference type="Proteomes" id="UP001596113">
    <property type="component" value="Unassembled WGS sequence"/>
</dbReference>
<dbReference type="RefSeq" id="WP_378133122.1">
    <property type="nucleotide sequence ID" value="NZ_JBHSMI010000023.1"/>
</dbReference>
<dbReference type="Pfam" id="PF00805">
    <property type="entry name" value="Pentapeptide"/>
    <property type="match status" value="1"/>
</dbReference>
<dbReference type="Gene3D" id="2.160.20.80">
    <property type="entry name" value="E3 ubiquitin-protein ligase SopA"/>
    <property type="match status" value="1"/>
</dbReference>
<feature type="compositionally biased region" description="Basic and acidic residues" evidence="1">
    <location>
        <begin position="180"/>
        <end position="195"/>
    </location>
</feature>
<evidence type="ECO:0000313" key="2">
    <source>
        <dbReference type="EMBL" id="MFC5403229.1"/>
    </source>
</evidence>
<name>A0ABW0HQ56_9BACL</name>
<reference evidence="3" key="1">
    <citation type="journal article" date="2019" name="Int. J. Syst. Evol. Microbiol.">
        <title>The Global Catalogue of Microorganisms (GCM) 10K type strain sequencing project: providing services to taxonomists for standard genome sequencing and annotation.</title>
        <authorList>
            <consortium name="The Broad Institute Genomics Platform"/>
            <consortium name="The Broad Institute Genome Sequencing Center for Infectious Disease"/>
            <person name="Wu L."/>
            <person name="Ma J."/>
        </authorList>
    </citation>
    <scope>NUCLEOTIDE SEQUENCE [LARGE SCALE GENOMIC DNA]</scope>
    <source>
        <strain evidence="3">CGMCC 1.18575</strain>
    </source>
</reference>
<dbReference type="SUPFAM" id="SSF141571">
    <property type="entry name" value="Pentapeptide repeat-like"/>
    <property type="match status" value="1"/>
</dbReference>
<evidence type="ECO:0000313" key="3">
    <source>
        <dbReference type="Proteomes" id="UP001596113"/>
    </source>
</evidence>
<dbReference type="PANTHER" id="PTHR14136:SF37">
    <property type="entry name" value="PENTAPEPTIDE REPEAT-CONTAINING PROTEIN"/>
    <property type="match status" value="1"/>
</dbReference>
<organism evidence="2 3">
    <name type="scientific">Cohnella soli</name>
    <dbReference type="NCBI Taxonomy" id="425005"/>
    <lineage>
        <taxon>Bacteria</taxon>
        <taxon>Bacillati</taxon>
        <taxon>Bacillota</taxon>
        <taxon>Bacilli</taxon>
        <taxon>Bacillales</taxon>
        <taxon>Paenibacillaceae</taxon>
        <taxon>Cohnella</taxon>
    </lineage>
</organism>
<sequence>MSNHPKLRDPNRDHLRTDCEKCFGLCCVGLFFSASEGFPVDKVAGQPCPNLQPDFRCSVHASLNKQGLKGCIAFDCFGAGQKVSQVSFGGQDWMKTPESTEQMFKVFIMMMQLHELLWYLTEALTIETTRPIHGELRSMLDETERLTALSPGSLLELNVAEHRVAVNTLLLQTSELVRSDARRGQVKRPEQEGRSRPRMTLGRGADLIGADLRKMDLRGANLRGAYLIAADLRGTDLSGTDFIGADLRDADLRGADLSMSIFLTQAQLNAAKGDVRTKLPPLLTRPVHWVRPADSGEPK</sequence>
<keyword evidence="3" id="KW-1185">Reference proteome</keyword>